<proteinExistence type="predicted"/>
<gene>
    <name evidence="2" type="ORF">C8A05DRAFT_20137</name>
</gene>
<dbReference type="AlphaFoldDB" id="A0AAN6MBL0"/>
<evidence type="ECO:0000256" key="1">
    <source>
        <dbReference type="SAM" id="MobiDB-lite"/>
    </source>
</evidence>
<name>A0AAN6MBL0_9PEZI</name>
<protein>
    <submittedName>
        <fullName evidence="2">Uncharacterized protein</fullName>
    </submittedName>
</protein>
<keyword evidence="3" id="KW-1185">Reference proteome</keyword>
<comment type="caution">
    <text evidence="2">The sequence shown here is derived from an EMBL/GenBank/DDBJ whole genome shotgun (WGS) entry which is preliminary data.</text>
</comment>
<organism evidence="2 3">
    <name type="scientific">Staphylotrichum tortipilum</name>
    <dbReference type="NCBI Taxonomy" id="2831512"/>
    <lineage>
        <taxon>Eukaryota</taxon>
        <taxon>Fungi</taxon>
        <taxon>Dikarya</taxon>
        <taxon>Ascomycota</taxon>
        <taxon>Pezizomycotina</taxon>
        <taxon>Sordariomycetes</taxon>
        <taxon>Sordariomycetidae</taxon>
        <taxon>Sordariales</taxon>
        <taxon>Chaetomiaceae</taxon>
        <taxon>Staphylotrichum</taxon>
    </lineage>
</organism>
<feature type="compositionally biased region" description="Polar residues" evidence="1">
    <location>
        <begin position="25"/>
        <end position="36"/>
    </location>
</feature>
<sequence length="120" mass="13246">MGSADDGSQKRRTKKEVHFEDPPQETDSGRQTTTDSGRGGRKLGIGRQRGRRTDTEVAVISIDEYGQTEFVDWVTTLEAAAVSAGNDKFAYYQDAKVDDKTGQVLEPAVKMGMYVQVINK</sequence>
<dbReference type="EMBL" id="MU856305">
    <property type="protein sequence ID" value="KAK3897013.1"/>
    <property type="molecule type" value="Genomic_DNA"/>
</dbReference>
<reference evidence="2" key="2">
    <citation type="submission" date="2023-05" db="EMBL/GenBank/DDBJ databases">
        <authorList>
            <consortium name="Lawrence Berkeley National Laboratory"/>
            <person name="Steindorff A."/>
            <person name="Hensen N."/>
            <person name="Bonometti L."/>
            <person name="Westerberg I."/>
            <person name="Brannstrom I.O."/>
            <person name="Guillou S."/>
            <person name="Cros-Aarteil S."/>
            <person name="Calhoun S."/>
            <person name="Haridas S."/>
            <person name="Kuo A."/>
            <person name="Mondo S."/>
            <person name="Pangilinan J."/>
            <person name="Riley R."/>
            <person name="Labutti K."/>
            <person name="Andreopoulos B."/>
            <person name="Lipzen A."/>
            <person name="Chen C."/>
            <person name="Yanf M."/>
            <person name="Daum C."/>
            <person name="Ng V."/>
            <person name="Clum A."/>
            <person name="Ohm R."/>
            <person name="Martin F."/>
            <person name="Silar P."/>
            <person name="Natvig D."/>
            <person name="Lalanne C."/>
            <person name="Gautier V."/>
            <person name="Ament-Velasquez S.L."/>
            <person name="Kruys A."/>
            <person name="Hutchinson M.I."/>
            <person name="Powell A.J."/>
            <person name="Barry K."/>
            <person name="Miller A.N."/>
            <person name="Grigoriev I.V."/>
            <person name="Debuchy R."/>
            <person name="Gladieux P."/>
            <person name="Thoren M.H."/>
            <person name="Johannesson H."/>
        </authorList>
    </citation>
    <scope>NUCLEOTIDE SEQUENCE</scope>
    <source>
        <strain evidence="2">CBS 103.79</strain>
    </source>
</reference>
<feature type="region of interest" description="Disordered" evidence="1">
    <location>
        <begin position="1"/>
        <end position="53"/>
    </location>
</feature>
<dbReference type="Proteomes" id="UP001303889">
    <property type="component" value="Unassembled WGS sequence"/>
</dbReference>
<evidence type="ECO:0000313" key="2">
    <source>
        <dbReference type="EMBL" id="KAK3897013.1"/>
    </source>
</evidence>
<evidence type="ECO:0000313" key="3">
    <source>
        <dbReference type="Proteomes" id="UP001303889"/>
    </source>
</evidence>
<accession>A0AAN6MBL0</accession>
<reference evidence="2" key="1">
    <citation type="journal article" date="2023" name="Mol. Phylogenet. Evol.">
        <title>Genome-scale phylogeny and comparative genomics of the fungal order Sordariales.</title>
        <authorList>
            <person name="Hensen N."/>
            <person name="Bonometti L."/>
            <person name="Westerberg I."/>
            <person name="Brannstrom I.O."/>
            <person name="Guillou S."/>
            <person name="Cros-Aarteil S."/>
            <person name="Calhoun S."/>
            <person name="Haridas S."/>
            <person name="Kuo A."/>
            <person name="Mondo S."/>
            <person name="Pangilinan J."/>
            <person name="Riley R."/>
            <person name="LaButti K."/>
            <person name="Andreopoulos B."/>
            <person name="Lipzen A."/>
            <person name="Chen C."/>
            <person name="Yan M."/>
            <person name="Daum C."/>
            <person name="Ng V."/>
            <person name="Clum A."/>
            <person name="Steindorff A."/>
            <person name="Ohm R.A."/>
            <person name="Martin F."/>
            <person name="Silar P."/>
            <person name="Natvig D.O."/>
            <person name="Lalanne C."/>
            <person name="Gautier V."/>
            <person name="Ament-Velasquez S.L."/>
            <person name="Kruys A."/>
            <person name="Hutchinson M.I."/>
            <person name="Powell A.J."/>
            <person name="Barry K."/>
            <person name="Miller A.N."/>
            <person name="Grigoriev I.V."/>
            <person name="Debuchy R."/>
            <person name="Gladieux P."/>
            <person name="Hiltunen Thoren M."/>
            <person name="Johannesson H."/>
        </authorList>
    </citation>
    <scope>NUCLEOTIDE SEQUENCE</scope>
    <source>
        <strain evidence="2">CBS 103.79</strain>
    </source>
</reference>